<accession>A0A2G1W1T0</accession>
<dbReference type="EMBL" id="NIZW01000020">
    <property type="protein sequence ID" value="PHQ32983.1"/>
    <property type="molecule type" value="Genomic_DNA"/>
</dbReference>
<name>A0A2G1W1T0_9BACT</name>
<dbReference type="AlphaFoldDB" id="A0A2G1W1T0"/>
<evidence type="ECO:0000313" key="1">
    <source>
        <dbReference type="EMBL" id="PHQ32983.1"/>
    </source>
</evidence>
<keyword evidence="2" id="KW-1185">Reference proteome</keyword>
<protein>
    <submittedName>
        <fullName evidence="1">Uncharacterized protein</fullName>
    </submittedName>
</protein>
<comment type="caution">
    <text evidence="1">The sequence shown here is derived from an EMBL/GenBank/DDBJ whole genome shotgun (WGS) entry which is preliminary data.</text>
</comment>
<evidence type="ECO:0000313" key="2">
    <source>
        <dbReference type="Proteomes" id="UP000225740"/>
    </source>
</evidence>
<reference evidence="1 2" key="1">
    <citation type="submission" date="2017-06" db="EMBL/GenBank/DDBJ databases">
        <title>Description of Rhodopirellula bahusiensis sp. nov.</title>
        <authorList>
            <person name="Kizina J."/>
            <person name="Harder J."/>
        </authorList>
    </citation>
    <scope>NUCLEOTIDE SEQUENCE [LARGE SCALE GENOMIC DNA]</scope>
    <source>
        <strain evidence="1 2">SWK21</strain>
    </source>
</reference>
<proteinExistence type="predicted"/>
<dbReference type="Proteomes" id="UP000225740">
    <property type="component" value="Unassembled WGS sequence"/>
</dbReference>
<sequence length="76" mass="8509">MGGRFANATDQTKKMTGDLDASRVLLNLVHLHPDRVTIHAAFHKTSQHQFLCRISIGLCRTSNSRESPIAWSTQSF</sequence>
<organism evidence="1 2">
    <name type="scientific">Rhodopirellula bahusiensis</name>
    <dbReference type="NCBI Taxonomy" id="2014065"/>
    <lineage>
        <taxon>Bacteria</taxon>
        <taxon>Pseudomonadati</taxon>
        <taxon>Planctomycetota</taxon>
        <taxon>Planctomycetia</taxon>
        <taxon>Pirellulales</taxon>
        <taxon>Pirellulaceae</taxon>
        <taxon>Rhodopirellula</taxon>
    </lineage>
</organism>
<gene>
    <name evidence="1" type="ORF">CEE69_22400</name>
</gene>